<dbReference type="Proteomes" id="UP001497453">
    <property type="component" value="Chromosome 1"/>
</dbReference>
<name>A0ABP1CJN7_9APHY</name>
<evidence type="ECO:0000256" key="1">
    <source>
        <dbReference type="SAM" id="MobiDB-lite"/>
    </source>
</evidence>
<evidence type="ECO:0000313" key="2">
    <source>
        <dbReference type="EMBL" id="CAL1694317.1"/>
    </source>
</evidence>
<organism evidence="2 3">
    <name type="scientific">Somion occarium</name>
    <dbReference type="NCBI Taxonomy" id="3059160"/>
    <lineage>
        <taxon>Eukaryota</taxon>
        <taxon>Fungi</taxon>
        <taxon>Dikarya</taxon>
        <taxon>Basidiomycota</taxon>
        <taxon>Agaricomycotina</taxon>
        <taxon>Agaricomycetes</taxon>
        <taxon>Polyporales</taxon>
        <taxon>Cerrenaceae</taxon>
        <taxon>Somion</taxon>
    </lineage>
</organism>
<reference evidence="3" key="1">
    <citation type="submission" date="2024-04" db="EMBL/GenBank/DDBJ databases">
        <authorList>
            <person name="Shaw F."/>
            <person name="Minotto A."/>
        </authorList>
    </citation>
    <scope>NUCLEOTIDE SEQUENCE [LARGE SCALE GENOMIC DNA]</scope>
</reference>
<proteinExistence type="predicted"/>
<gene>
    <name evidence="2" type="ORF">GFSPODELE1_LOCUS248</name>
</gene>
<protein>
    <submittedName>
        <fullName evidence="2">Uncharacterized protein</fullName>
    </submittedName>
</protein>
<evidence type="ECO:0000313" key="3">
    <source>
        <dbReference type="Proteomes" id="UP001497453"/>
    </source>
</evidence>
<dbReference type="EMBL" id="OZ037944">
    <property type="protein sequence ID" value="CAL1694317.1"/>
    <property type="molecule type" value="Genomic_DNA"/>
</dbReference>
<accession>A0ABP1CJN7</accession>
<sequence length="212" mass="23283">MKEQSPPLTRLDRQEPQVKHSSSGRSLVPCLSFYVCLVPLQSARGYIQASRPHTCASFALCLIAYFADAPSFFAGDDLGSVLMSCTDSMVTAHPLLSSPERVGMASRRRIYCNVFGYLTRCSLLLSVVKRTRPSLGFPTYSIAVALRVVSANPIVTSVSTPRVSHYTRNMQNSFFLDEEVHGVCASSGSPRCTYWLVADWLLMGRLEAGDSS</sequence>
<feature type="region of interest" description="Disordered" evidence="1">
    <location>
        <begin position="1"/>
        <end position="24"/>
    </location>
</feature>
<keyword evidence="3" id="KW-1185">Reference proteome</keyword>